<dbReference type="OrthoDB" id="9785826at2"/>
<organism evidence="3 4">
    <name type="scientific">Hyphomonas atlantica</name>
    <dbReference type="NCBI Taxonomy" id="1280948"/>
    <lineage>
        <taxon>Bacteria</taxon>
        <taxon>Pseudomonadati</taxon>
        <taxon>Pseudomonadota</taxon>
        <taxon>Alphaproteobacteria</taxon>
        <taxon>Hyphomonadales</taxon>
        <taxon>Hyphomonadaceae</taxon>
        <taxon>Hyphomonas</taxon>
    </lineage>
</organism>
<dbReference type="Proteomes" id="UP000024547">
    <property type="component" value="Unassembled WGS sequence"/>
</dbReference>
<dbReference type="eggNOG" id="COG1028">
    <property type="taxonomic scope" value="Bacteria"/>
</dbReference>
<protein>
    <submittedName>
        <fullName evidence="1">SDR family oxidoreductase</fullName>
    </submittedName>
</protein>
<reference evidence="5 6" key="2">
    <citation type="journal article" date="2018" name="Nat. Biotechnol.">
        <title>A standardized bacterial taxonomy based on genome phylogeny substantially revises the tree of life.</title>
        <authorList>
            <person name="Parks D.H."/>
            <person name="Chuvochina M."/>
            <person name="Waite D.W."/>
            <person name="Rinke C."/>
            <person name="Skarshewski A."/>
            <person name="Chaumeil P.A."/>
            <person name="Hugenholtz P."/>
        </authorList>
    </citation>
    <scope>NUCLEOTIDE SEQUENCE [LARGE SCALE GENOMIC DNA]</scope>
    <source>
        <strain evidence="2">UBA10378</strain>
        <strain evidence="1">UBA8557</strain>
    </source>
</reference>
<dbReference type="GO" id="GO:0005737">
    <property type="term" value="C:cytoplasm"/>
    <property type="evidence" value="ECO:0007669"/>
    <property type="project" value="TreeGrafter"/>
</dbReference>
<dbReference type="Proteomes" id="UP000259173">
    <property type="component" value="Unassembled WGS sequence"/>
</dbReference>
<reference evidence="3 4" key="1">
    <citation type="journal article" date="2014" name="Antonie Van Leeuwenhoek">
        <title>Hyphomonas beringensis sp. nov. and Hyphomonas chukchiensis sp. nov., isolated from surface seawater of the Bering Sea and Chukchi Sea.</title>
        <authorList>
            <person name="Li C."/>
            <person name="Lai Q."/>
            <person name="Li G."/>
            <person name="Dong C."/>
            <person name="Wang J."/>
            <person name="Liao Y."/>
            <person name="Shao Z."/>
        </authorList>
    </citation>
    <scope>NUCLEOTIDE SEQUENCE [LARGE SCALE GENOMIC DNA]</scope>
    <source>
        <strain evidence="3 4">22II1-22F38</strain>
    </source>
</reference>
<dbReference type="InterPro" id="IPR002347">
    <property type="entry name" value="SDR_fam"/>
</dbReference>
<evidence type="ECO:0000313" key="2">
    <source>
        <dbReference type="EMBL" id="HBQ48194.1"/>
    </source>
</evidence>
<accession>A0A059ECJ4</accession>
<name>A0A059ECJ4_9PROT</name>
<comment type="caution">
    <text evidence="3">The sequence shown here is derived from an EMBL/GenBank/DDBJ whole genome shotgun (WGS) entry which is preliminary data.</text>
</comment>
<dbReference type="AlphaFoldDB" id="A0A059ECJ4"/>
<dbReference type="EMBL" id="DOGS01000098">
    <property type="protein sequence ID" value="HBQ48194.1"/>
    <property type="molecule type" value="Genomic_DNA"/>
</dbReference>
<dbReference type="PANTHER" id="PTHR43544">
    <property type="entry name" value="SHORT-CHAIN DEHYDROGENASE/REDUCTASE"/>
    <property type="match status" value="1"/>
</dbReference>
<evidence type="ECO:0000313" key="4">
    <source>
        <dbReference type="Proteomes" id="UP000024547"/>
    </source>
</evidence>
<gene>
    <name evidence="1" type="ORF">DCG65_00390</name>
    <name evidence="2" type="ORF">DD728_04795</name>
    <name evidence="3" type="ORF">HY36_03120</name>
</gene>
<sequence length="236" mass="25255">MNAIVFGSNGGIGRALTEQLVHRGQHDTVFGVSRTGTAPDGALGVTADALDEGSLRTALKEIAGAGDIRLCIVAIGLLHAGEGLQPEKSYRHQSRDAFEKIFAANTIAPALIAKHVLGEMPRSGRWVFAPLSARVGSISDNRLGGWHAYRASKAALNMLIRNYAIESARKNDESICVGLHPGTVDTGLSEPFQSNVPDTQLFSPEQCASYLLDVIEGLRARDSGHVFDWAGKRIEP</sequence>
<dbReference type="RefSeq" id="WP_035547958.1">
    <property type="nucleotide sequence ID" value="NZ_AWFH01000001.1"/>
</dbReference>
<dbReference type="STRING" id="1280948.HY36_03120"/>
<dbReference type="InterPro" id="IPR051468">
    <property type="entry name" value="Fungal_SecMetab_SDRs"/>
</dbReference>
<dbReference type="PRINTS" id="PR00081">
    <property type="entry name" value="GDHRDH"/>
</dbReference>
<dbReference type="InterPro" id="IPR036291">
    <property type="entry name" value="NAD(P)-bd_dom_sf"/>
</dbReference>
<evidence type="ECO:0000313" key="3">
    <source>
        <dbReference type="EMBL" id="KCZ65396.1"/>
    </source>
</evidence>
<dbReference type="PANTHER" id="PTHR43544:SF12">
    <property type="entry name" value="NAD(P)-BINDING ROSSMANN-FOLD SUPERFAMILY PROTEIN"/>
    <property type="match status" value="1"/>
</dbReference>
<evidence type="ECO:0000313" key="5">
    <source>
        <dbReference type="Proteomes" id="UP000259173"/>
    </source>
</evidence>
<proteinExistence type="predicted"/>
<dbReference type="PATRIC" id="fig|1280948.3.peg.619"/>
<dbReference type="GO" id="GO:0016491">
    <property type="term" value="F:oxidoreductase activity"/>
    <property type="evidence" value="ECO:0007669"/>
    <property type="project" value="TreeGrafter"/>
</dbReference>
<dbReference type="Proteomes" id="UP000263957">
    <property type="component" value="Unassembled WGS sequence"/>
</dbReference>
<dbReference type="EMBL" id="DMBR01000015">
    <property type="protein sequence ID" value="HAE92987.1"/>
    <property type="molecule type" value="Genomic_DNA"/>
</dbReference>
<evidence type="ECO:0000313" key="6">
    <source>
        <dbReference type="Proteomes" id="UP000263957"/>
    </source>
</evidence>
<evidence type="ECO:0000313" key="1">
    <source>
        <dbReference type="EMBL" id="HAE92987.1"/>
    </source>
</evidence>
<dbReference type="EMBL" id="AWFH01000001">
    <property type="protein sequence ID" value="KCZ65396.1"/>
    <property type="molecule type" value="Genomic_DNA"/>
</dbReference>
<dbReference type="Gene3D" id="3.40.50.720">
    <property type="entry name" value="NAD(P)-binding Rossmann-like Domain"/>
    <property type="match status" value="1"/>
</dbReference>
<keyword evidence="4" id="KW-1185">Reference proteome</keyword>
<dbReference type="Pfam" id="PF00106">
    <property type="entry name" value="adh_short"/>
    <property type="match status" value="1"/>
</dbReference>
<dbReference type="SUPFAM" id="SSF51735">
    <property type="entry name" value="NAD(P)-binding Rossmann-fold domains"/>
    <property type="match status" value="1"/>
</dbReference>